<evidence type="ECO:0000313" key="3">
    <source>
        <dbReference type="Proteomes" id="UP000324896"/>
    </source>
</evidence>
<dbReference type="Proteomes" id="UP000324896">
    <property type="component" value="Unassembled WGS sequence"/>
</dbReference>
<accession>A0A1G6TW71</accession>
<dbReference type="Pfam" id="PF08863">
    <property type="entry name" value="YolD"/>
    <property type="match status" value="1"/>
</dbReference>
<name>A0A1G6TW71_9FIRM</name>
<feature type="compositionally biased region" description="Basic and acidic residues" evidence="1">
    <location>
        <begin position="11"/>
        <end position="26"/>
    </location>
</feature>
<organism evidence="2 3">
    <name type="scientific">Halanaerobium congolense</name>
    <dbReference type="NCBI Taxonomy" id="54121"/>
    <lineage>
        <taxon>Bacteria</taxon>
        <taxon>Bacillati</taxon>
        <taxon>Bacillota</taxon>
        <taxon>Clostridia</taxon>
        <taxon>Halanaerobiales</taxon>
        <taxon>Halanaerobiaceae</taxon>
        <taxon>Halanaerobium</taxon>
    </lineage>
</organism>
<dbReference type="EMBL" id="FMYT01000056">
    <property type="protein sequence ID" value="SDD32555.1"/>
    <property type="molecule type" value="Genomic_DNA"/>
</dbReference>
<dbReference type="InterPro" id="IPR014962">
    <property type="entry name" value="YolD"/>
</dbReference>
<evidence type="ECO:0000256" key="1">
    <source>
        <dbReference type="SAM" id="MobiDB-lite"/>
    </source>
</evidence>
<proteinExistence type="predicted"/>
<protein>
    <submittedName>
        <fullName evidence="2">YolD-like protein</fullName>
    </submittedName>
</protein>
<dbReference type="AlphaFoldDB" id="A0A1G6TW71"/>
<sequence length="88" mass="10582">MLIEHRKRLKELKESEEDRKKPVLDDQEKEEINYNLPVEIKYYEDKRFKTASGVIKKVNLNRKEVIISEKGDEQQKISINNLLDLRLK</sequence>
<gene>
    <name evidence="2" type="ORF">SAMN04488597_1561</name>
</gene>
<evidence type="ECO:0000313" key="2">
    <source>
        <dbReference type="EMBL" id="SDD32555.1"/>
    </source>
</evidence>
<feature type="region of interest" description="Disordered" evidence="1">
    <location>
        <begin position="1"/>
        <end position="26"/>
    </location>
</feature>
<reference evidence="2 3" key="1">
    <citation type="submission" date="2016-10" db="EMBL/GenBank/DDBJ databases">
        <authorList>
            <person name="Varghese N."/>
            <person name="Submissions S."/>
        </authorList>
    </citation>
    <scope>NUCLEOTIDE SEQUENCE [LARGE SCALE GENOMIC DNA]</scope>
    <source>
        <strain evidence="2 3">WG10</strain>
    </source>
</reference>
<feature type="compositionally biased region" description="Basic residues" evidence="1">
    <location>
        <begin position="1"/>
        <end position="10"/>
    </location>
</feature>